<evidence type="ECO:0000259" key="2">
    <source>
        <dbReference type="Pfam" id="PF00501"/>
    </source>
</evidence>
<dbReference type="Gene3D" id="2.30.38.10">
    <property type="entry name" value="Luciferase, Domain 3"/>
    <property type="match status" value="1"/>
</dbReference>
<feature type="domain" description="AMP-dependent synthetase/ligase" evidence="2">
    <location>
        <begin position="22"/>
        <end position="382"/>
    </location>
</feature>
<dbReference type="PANTHER" id="PTHR43352">
    <property type="entry name" value="ACETYL-COA SYNTHETASE"/>
    <property type="match status" value="1"/>
</dbReference>
<gene>
    <name evidence="4" type="ORF">LSG31_17240</name>
</gene>
<dbReference type="EMBL" id="CP089291">
    <property type="protein sequence ID" value="UOF89610.1"/>
    <property type="molecule type" value="Genomic_DNA"/>
</dbReference>
<protein>
    <submittedName>
        <fullName evidence="4">Benzoate-CoA ligase family protein</fullName>
    </submittedName>
</protein>
<dbReference type="Proteomes" id="UP000830167">
    <property type="component" value="Chromosome"/>
</dbReference>
<feature type="domain" description="AMP-binding enzyme C-terminal" evidence="3">
    <location>
        <begin position="432"/>
        <end position="508"/>
    </location>
</feature>
<dbReference type="Pfam" id="PF13193">
    <property type="entry name" value="AMP-binding_C"/>
    <property type="match status" value="1"/>
</dbReference>
<keyword evidence="5" id="KW-1185">Reference proteome</keyword>
<keyword evidence="1 4" id="KW-0436">Ligase</keyword>
<dbReference type="Gene3D" id="3.30.300.30">
    <property type="match status" value="1"/>
</dbReference>
<organism evidence="4 5">
    <name type="scientific">Fodinisporobacter ferrooxydans</name>
    <dbReference type="NCBI Taxonomy" id="2901836"/>
    <lineage>
        <taxon>Bacteria</taxon>
        <taxon>Bacillati</taxon>
        <taxon>Bacillota</taxon>
        <taxon>Bacilli</taxon>
        <taxon>Bacillales</taxon>
        <taxon>Alicyclobacillaceae</taxon>
        <taxon>Fodinisporobacter</taxon>
    </lineage>
</organism>
<accession>A0ABY4CP26</accession>
<dbReference type="Gene3D" id="3.40.50.980">
    <property type="match status" value="1"/>
</dbReference>
<dbReference type="NCBIfam" id="TIGR02262">
    <property type="entry name" value="benz_CoA_lig"/>
    <property type="match status" value="1"/>
</dbReference>
<proteinExistence type="predicted"/>
<evidence type="ECO:0000259" key="3">
    <source>
        <dbReference type="Pfam" id="PF13193"/>
    </source>
</evidence>
<dbReference type="Gene3D" id="3.40.50.12820">
    <property type="match status" value="1"/>
</dbReference>
<dbReference type="SUPFAM" id="SSF56801">
    <property type="entry name" value="Acetyl-CoA synthetase-like"/>
    <property type="match status" value="1"/>
</dbReference>
<dbReference type="RefSeq" id="WP_347436298.1">
    <property type="nucleotide sequence ID" value="NZ_CP089291.1"/>
</dbReference>
<name>A0ABY4CP26_9BACL</name>
<dbReference type="InterPro" id="IPR045851">
    <property type="entry name" value="AMP-bd_C_sf"/>
</dbReference>
<evidence type="ECO:0000256" key="1">
    <source>
        <dbReference type="ARBA" id="ARBA00022598"/>
    </source>
</evidence>
<dbReference type="PANTHER" id="PTHR43352:SF1">
    <property type="entry name" value="ANTHRANILATE--COA LIGASE"/>
    <property type="match status" value="1"/>
</dbReference>
<dbReference type="InterPro" id="IPR025110">
    <property type="entry name" value="AMP-bd_C"/>
</dbReference>
<dbReference type="InterPro" id="IPR000873">
    <property type="entry name" value="AMP-dep_synth/lig_dom"/>
</dbReference>
<sequence length="520" mass="58688">MECLGIKDRYNAAHTFIERNIANGLGNKTAIYYKDETYTYQRITDLMNQFGNALQSLDIELENRILLVLDDTPNFAISFFGAIKIGVIPIPVNPRLQPYEYEYFLNNSRSKALIVEKHVWETLSHLRKRFLFLKHVIVVDNAGEYPDCHDFQKLISKESTELEFARTESDDAGFWLYTSGSTGLPKGVVHLQRDMEVALNCYAKGILNISETDITFSASKLYFAYGLGGGLYFSFGIGGSTVLMREIPSPEKIFEHIETYRPTVFFGVPTLYAAMLRFAENSERTFDLSSLRVCVSAGEALPELFYKKFKNMFHVDILDGIGSTEATHIYISNRFGNIRPGSTGLAVDGYEIKIVDEAGNPVPPNVPGDLLLKGDSLARGYWNIHETSKKKFVGEWYNTGDKYYQDTDGFYWYCGRSDDMLKSGGIWVSPIEVENALLHHEAILEAAVIGEEDGDGLTKPVAYLVLNETASKPDESELRAFLKQQLDAYKCPKRFVFVSSLPKTASGKIQRFKLRNFVQA</sequence>
<evidence type="ECO:0000313" key="5">
    <source>
        <dbReference type="Proteomes" id="UP000830167"/>
    </source>
</evidence>
<evidence type="ECO:0000313" key="4">
    <source>
        <dbReference type="EMBL" id="UOF89610.1"/>
    </source>
</evidence>
<dbReference type="InterPro" id="IPR011957">
    <property type="entry name" value="Benz_CoA_lig"/>
</dbReference>
<reference evidence="4" key="1">
    <citation type="submission" date="2021-12" db="EMBL/GenBank/DDBJ databases">
        <title>Alicyclobacillaceae gen. nov., sp. nov., isolated from chalcocite enrichment system.</title>
        <authorList>
            <person name="Jiang Z."/>
        </authorList>
    </citation>
    <scope>NUCLEOTIDE SEQUENCE</scope>
    <source>
        <strain evidence="4">MYW30-H2</strain>
    </source>
</reference>
<dbReference type="GO" id="GO:0016874">
    <property type="term" value="F:ligase activity"/>
    <property type="evidence" value="ECO:0007669"/>
    <property type="project" value="UniProtKB-KW"/>
</dbReference>
<dbReference type="Pfam" id="PF00501">
    <property type="entry name" value="AMP-binding"/>
    <property type="match status" value="1"/>
</dbReference>